<evidence type="ECO:0000313" key="5">
    <source>
        <dbReference type="EMBL" id="GBG12853.1"/>
    </source>
</evidence>
<dbReference type="OrthoDB" id="9794400at2"/>
<protein>
    <submittedName>
        <fullName evidence="5">RNA methyltransferase, TrmH family</fullName>
    </submittedName>
</protein>
<comment type="caution">
    <text evidence="5">The sequence shown here is derived from an EMBL/GenBank/DDBJ whole genome shotgun (WGS) entry which is preliminary data.</text>
</comment>
<evidence type="ECO:0000256" key="3">
    <source>
        <dbReference type="ARBA" id="ARBA00022679"/>
    </source>
</evidence>
<evidence type="ECO:0000313" key="6">
    <source>
        <dbReference type="Proteomes" id="UP000245081"/>
    </source>
</evidence>
<dbReference type="Pfam" id="PF00588">
    <property type="entry name" value="SpoU_methylase"/>
    <property type="match status" value="1"/>
</dbReference>
<dbReference type="RefSeq" id="WP_109014076.1">
    <property type="nucleotide sequence ID" value="NZ_BDOQ01000002.1"/>
</dbReference>
<evidence type="ECO:0000256" key="1">
    <source>
        <dbReference type="ARBA" id="ARBA00007228"/>
    </source>
</evidence>
<evidence type="ECO:0000256" key="2">
    <source>
        <dbReference type="ARBA" id="ARBA00022603"/>
    </source>
</evidence>
<evidence type="ECO:0000259" key="4">
    <source>
        <dbReference type="SMART" id="SM00967"/>
    </source>
</evidence>
<dbReference type="PANTHER" id="PTHR43191">
    <property type="entry name" value="RRNA METHYLTRANSFERASE 3"/>
    <property type="match status" value="1"/>
</dbReference>
<dbReference type="SUPFAM" id="SSF55315">
    <property type="entry name" value="L30e-like"/>
    <property type="match status" value="1"/>
</dbReference>
<dbReference type="InterPro" id="IPR051259">
    <property type="entry name" value="rRNA_Methyltransferase"/>
</dbReference>
<dbReference type="Gene3D" id="3.30.1330.30">
    <property type="match status" value="1"/>
</dbReference>
<dbReference type="InterPro" id="IPR053888">
    <property type="entry name" value="MRM3-like_sub_bind"/>
</dbReference>
<dbReference type="EMBL" id="BDOQ01000002">
    <property type="protein sequence ID" value="GBG12853.1"/>
    <property type="molecule type" value="Genomic_DNA"/>
</dbReference>
<dbReference type="AlphaFoldDB" id="A0A2R5F7H0"/>
<reference evidence="5 6" key="1">
    <citation type="journal article" date="2018" name="Environ. Microbiol.">
        <title>Isolation and genomic characterization of Novimethylophilus kurashikiensis gen. nov. sp. nov., a new lanthanide-dependent methylotrophic species of Methylophilaceae.</title>
        <authorList>
            <person name="Lv H."/>
            <person name="Sahin N."/>
            <person name="Tani A."/>
        </authorList>
    </citation>
    <scope>NUCLEOTIDE SEQUENCE [LARGE SCALE GENOMIC DNA]</scope>
    <source>
        <strain evidence="5 6">La2-4</strain>
    </source>
</reference>
<comment type="similarity">
    <text evidence="1">Belongs to the class IV-like SAM-binding methyltransferase superfamily. RNA methyltransferase TrmH family.</text>
</comment>
<dbReference type="SUPFAM" id="SSF75217">
    <property type="entry name" value="alpha/beta knot"/>
    <property type="match status" value="1"/>
</dbReference>
<organism evidence="5 6">
    <name type="scientific">Novimethylophilus kurashikiensis</name>
    <dbReference type="NCBI Taxonomy" id="1825523"/>
    <lineage>
        <taxon>Bacteria</taxon>
        <taxon>Pseudomonadati</taxon>
        <taxon>Pseudomonadota</taxon>
        <taxon>Betaproteobacteria</taxon>
        <taxon>Nitrosomonadales</taxon>
        <taxon>Methylophilaceae</taxon>
        <taxon>Novimethylophilus</taxon>
    </lineage>
</organism>
<keyword evidence="6" id="KW-1185">Reference proteome</keyword>
<dbReference type="GO" id="GO:0032259">
    <property type="term" value="P:methylation"/>
    <property type="evidence" value="ECO:0007669"/>
    <property type="project" value="UniProtKB-KW"/>
</dbReference>
<dbReference type="InterPro" id="IPR029026">
    <property type="entry name" value="tRNA_m1G_MTases_N"/>
</dbReference>
<name>A0A2R5F7H0_9PROT</name>
<dbReference type="SMART" id="SM00967">
    <property type="entry name" value="SpoU_sub_bind"/>
    <property type="match status" value="1"/>
</dbReference>
<feature type="domain" description="RNA 2-O ribose methyltransferase substrate binding" evidence="4">
    <location>
        <begin position="32"/>
        <end position="106"/>
    </location>
</feature>
<dbReference type="InterPro" id="IPR029064">
    <property type="entry name" value="Ribosomal_eL30-like_sf"/>
</dbReference>
<dbReference type="Gene3D" id="3.40.1280.10">
    <property type="match status" value="1"/>
</dbReference>
<dbReference type="InterPro" id="IPR001537">
    <property type="entry name" value="SpoU_MeTrfase"/>
</dbReference>
<accession>A0A2R5F7H0</accession>
<dbReference type="PANTHER" id="PTHR43191:SF2">
    <property type="entry name" value="RRNA METHYLTRANSFERASE 3, MITOCHONDRIAL"/>
    <property type="match status" value="1"/>
</dbReference>
<dbReference type="CDD" id="cd18095">
    <property type="entry name" value="SpoU-like_rRNA-MTase"/>
    <property type="match status" value="1"/>
</dbReference>
<dbReference type="GO" id="GO:0005737">
    <property type="term" value="C:cytoplasm"/>
    <property type="evidence" value="ECO:0007669"/>
    <property type="project" value="UniProtKB-ARBA"/>
</dbReference>
<gene>
    <name evidence="5" type="primary">spoU</name>
    <name evidence="5" type="ORF">NMK_0388</name>
</gene>
<dbReference type="GO" id="GO:0008173">
    <property type="term" value="F:RNA methyltransferase activity"/>
    <property type="evidence" value="ECO:0007669"/>
    <property type="project" value="InterPro"/>
</dbReference>
<sequence length="258" mass="27409">MKRISSRDNASFKQLKKLAESSKARRKAAQALLDGIHLLAACLESGMQPRLVAISENALDHPEIGPLLASLPEVEVLQLPDALFNEITQLDTPVGLLALIDIPPARIPSNAGFCLMLEDVQDPGNLGTILRSAAAAGVEVAYLSPRCADAWSPKVLRAAMGAHFVLPIEEGADLPALVARFNGKTLATRLDAKQSLYQLDLRGPTAVLIGNEGAGLSDALLEIANTPVRIPMPGQIESLNAAAAASICLFECVRQRLK</sequence>
<proteinExistence type="inferred from homology"/>
<dbReference type="Proteomes" id="UP000245081">
    <property type="component" value="Unassembled WGS sequence"/>
</dbReference>
<dbReference type="Pfam" id="PF22435">
    <property type="entry name" value="MRM3-like_sub_bind"/>
    <property type="match status" value="1"/>
</dbReference>
<keyword evidence="2 5" id="KW-0489">Methyltransferase</keyword>
<dbReference type="InterPro" id="IPR013123">
    <property type="entry name" value="SpoU_subst-bd"/>
</dbReference>
<dbReference type="GO" id="GO:0003723">
    <property type="term" value="F:RNA binding"/>
    <property type="evidence" value="ECO:0007669"/>
    <property type="project" value="InterPro"/>
</dbReference>
<dbReference type="GO" id="GO:0006396">
    <property type="term" value="P:RNA processing"/>
    <property type="evidence" value="ECO:0007669"/>
    <property type="project" value="InterPro"/>
</dbReference>
<keyword evidence="3 5" id="KW-0808">Transferase</keyword>
<dbReference type="InterPro" id="IPR029028">
    <property type="entry name" value="Alpha/beta_knot_MTases"/>
</dbReference>